<gene>
    <name evidence="3" type="primary">LOC113716664</name>
</gene>
<organism evidence="2 3">
    <name type="scientific">Coffea arabica</name>
    <name type="common">Arabian coffee</name>
    <dbReference type="NCBI Taxonomy" id="13443"/>
    <lineage>
        <taxon>Eukaryota</taxon>
        <taxon>Viridiplantae</taxon>
        <taxon>Streptophyta</taxon>
        <taxon>Embryophyta</taxon>
        <taxon>Tracheophyta</taxon>
        <taxon>Spermatophyta</taxon>
        <taxon>Magnoliopsida</taxon>
        <taxon>eudicotyledons</taxon>
        <taxon>Gunneridae</taxon>
        <taxon>Pentapetalae</taxon>
        <taxon>asterids</taxon>
        <taxon>lamiids</taxon>
        <taxon>Gentianales</taxon>
        <taxon>Rubiaceae</taxon>
        <taxon>Ixoroideae</taxon>
        <taxon>Gardenieae complex</taxon>
        <taxon>Bertiereae - Coffeeae clade</taxon>
        <taxon>Coffeeae</taxon>
        <taxon>Coffea</taxon>
    </lineage>
</organism>
<evidence type="ECO:0000313" key="3">
    <source>
        <dbReference type="RefSeq" id="XP_071927136.1"/>
    </source>
</evidence>
<keyword evidence="1" id="KW-0732">Signal</keyword>
<evidence type="ECO:0008006" key="4">
    <source>
        <dbReference type="Google" id="ProtNLM"/>
    </source>
</evidence>
<evidence type="ECO:0000313" key="2">
    <source>
        <dbReference type="Proteomes" id="UP001652660"/>
    </source>
</evidence>
<accession>A0ABM4W5R9</accession>
<proteinExistence type="predicted"/>
<evidence type="ECO:0000256" key="1">
    <source>
        <dbReference type="SAM" id="SignalP"/>
    </source>
</evidence>
<reference evidence="3" key="1">
    <citation type="submission" date="2025-08" db="UniProtKB">
        <authorList>
            <consortium name="RefSeq"/>
        </authorList>
    </citation>
    <scope>IDENTIFICATION</scope>
    <source>
        <tissue evidence="3">Leaves</tissue>
    </source>
</reference>
<keyword evidence="2" id="KW-1185">Reference proteome</keyword>
<protein>
    <recommendedName>
        <fullName evidence="4">Secreted protein</fullName>
    </recommendedName>
</protein>
<dbReference type="Proteomes" id="UP001652660">
    <property type="component" value="Chromosome 11c"/>
</dbReference>
<dbReference type="GeneID" id="113716664"/>
<name>A0ABM4W5R9_COFAR</name>
<sequence>MFFLLLFSLHLSSFFLHCHLPKSFFLSSAESCVERLNIYIDSRFKGLMMTESCLASLYSMLSGRRHSMLGRPKSMLQEMTILSVLLLVGLLMCKCNLAPKSVRVWD</sequence>
<feature type="signal peptide" evidence="1">
    <location>
        <begin position="1"/>
        <end position="18"/>
    </location>
</feature>
<dbReference type="RefSeq" id="XP_071927136.1">
    <property type="nucleotide sequence ID" value="XM_072071035.1"/>
</dbReference>
<feature type="chain" id="PRO_5046451072" description="Secreted protein" evidence="1">
    <location>
        <begin position="19"/>
        <end position="106"/>
    </location>
</feature>